<dbReference type="Pfam" id="PF02518">
    <property type="entry name" value="HATPase_c"/>
    <property type="match status" value="1"/>
</dbReference>
<keyword evidence="3" id="KW-0597">Phosphoprotein</keyword>
<dbReference type="Pfam" id="PF06580">
    <property type="entry name" value="His_kinase"/>
    <property type="match status" value="1"/>
</dbReference>
<feature type="domain" description="HAMP" evidence="8">
    <location>
        <begin position="299"/>
        <end position="351"/>
    </location>
</feature>
<reference evidence="9 10" key="1">
    <citation type="journal article" date="2023" name="Genome Announc.">
        <title>Pan-Genome Analyses of the Genus Cohnella and Proposal of the Novel Species Cohnella silvisoli sp. nov., Isolated from Forest Soil.</title>
        <authorList>
            <person name="Wang C."/>
            <person name="Mao L."/>
            <person name="Bao G."/>
            <person name="Zhu H."/>
        </authorList>
    </citation>
    <scope>NUCLEOTIDE SEQUENCE [LARGE SCALE GENOMIC DNA]</scope>
    <source>
        <strain evidence="9 10">NL03-T5-1</strain>
    </source>
</reference>
<dbReference type="CDD" id="cd06225">
    <property type="entry name" value="HAMP"/>
    <property type="match status" value="1"/>
</dbReference>
<evidence type="ECO:0000256" key="6">
    <source>
        <dbReference type="ARBA" id="ARBA00023136"/>
    </source>
</evidence>
<dbReference type="SUPFAM" id="SSF55874">
    <property type="entry name" value="ATPase domain of HSP90 chaperone/DNA topoisomerase II/histidine kinase"/>
    <property type="match status" value="1"/>
</dbReference>
<protein>
    <submittedName>
        <fullName evidence="9">Histidine kinase</fullName>
    </submittedName>
</protein>
<comment type="subcellular location">
    <subcellularLocation>
        <location evidence="1">Cell membrane</location>
        <topology evidence="1">Multi-pass membrane protein</topology>
    </subcellularLocation>
</comment>
<sequence>MIVLIVVLLLPVMTLYIYFNKVSESNTKREIQNSALGRLAFFLSQVEANVDRMTFSAGQISRDPSLLELQVINLGIDYFDKVKTVNSLYQKVQMLSSSNKWDNQITVYVPQTKDMITTGGQESDEEAITTHADRAGWVHQQTKINNNRVPGFRYRLVVPDNAWEQPETADFVIDVSFPDSSLQTMLDQFKFGNQGDPFFYNPQAGTILNRSADDPVIREIANVLGEQPADNGGKSSEISIGGSRYVIQTIYSPMLKWYLVDYYPLEKAFSPIRTSRIIFYISITMLFLMGVIATAMFYRHVQFPIRELVRGVQKLKRGDYSARIGGKQNSEFDFLFERFNDMAAEMKKLIENVYEEKLRSRDAVLKQLQSQINPHFLYNCLSFIKNMATLGNEEAVEKMAVNLGDFYRYATRSENRLAALRDELQFVDHYLSIQRLRTPKFRYEVSVPEQMLELQVPRLMLQPIVENAVIYGIEGKVEAGMLTITAEKHDQQFILTVEDDGKGMSLEKMRELQSTLSQPLSEEMGCGLWNVHQRLQLEFGHNAGLIFFASELGGLGVRLYWSL</sequence>
<evidence type="ECO:0000256" key="5">
    <source>
        <dbReference type="ARBA" id="ARBA00022777"/>
    </source>
</evidence>
<dbReference type="InterPro" id="IPR036890">
    <property type="entry name" value="HATPase_C_sf"/>
</dbReference>
<evidence type="ECO:0000256" key="3">
    <source>
        <dbReference type="ARBA" id="ARBA00022553"/>
    </source>
</evidence>
<proteinExistence type="predicted"/>
<evidence type="ECO:0000256" key="4">
    <source>
        <dbReference type="ARBA" id="ARBA00022679"/>
    </source>
</evidence>
<evidence type="ECO:0000259" key="8">
    <source>
        <dbReference type="PROSITE" id="PS50885"/>
    </source>
</evidence>
<dbReference type="RefSeq" id="WP_232189542.1">
    <property type="nucleotide sequence ID" value="NZ_JAIOAP010000020.1"/>
</dbReference>
<dbReference type="Gene3D" id="3.30.450.20">
    <property type="entry name" value="PAS domain"/>
    <property type="match status" value="1"/>
</dbReference>
<dbReference type="SMART" id="SM00304">
    <property type="entry name" value="HAMP"/>
    <property type="match status" value="1"/>
</dbReference>
<evidence type="ECO:0000256" key="1">
    <source>
        <dbReference type="ARBA" id="ARBA00004651"/>
    </source>
</evidence>
<evidence type="ECO:0000313" key="10">
    <source>
        <dbReference type="Proteomes" id="UP001493487"/>
    </source>
</evidence>
<dbReference type="PROSITE" id="PS50885">
    <property type="entry name" value="HAMP"/>
    <property type="match status" value="1"/>
</dbReference>
<keyword evidence="5 9" id="KW-0418">Kinase</keyword>
<gene>
    <name evidence="9" type="ORF">QJS35_29195</name>
</gene>
<keyword evidence="4" id="KW-0808">Transferase</keyword>
<dbReference type="InterPro" id="IPR010559">
    <property type="entry name" value="Sig_transdc_His_kin_internal"/>
</dbReference>
<dbReference type="GO" id="GO:0016301">
    <property type="term" value="F:kinase activity"/>
    <property type="evidence" value="ECO:0007669"/>
    <property type="project" value="UniProtKB-KW"/>
</dbReference>
<dbReference type="Pfam" id="PF00672">
    <property type="entry name" value="HAMP"/>
    <property type="match status" value="1"/>
</dbReference>
<evidence type="ECO:0000313" key="9">
    <source>
        <dbReference type="EMBL" id="MEQ4486455.1"/>
    </source>
</evidence>
<keyword evidence="6 7" id="KW-0472">Membrane</keyword>
<dbReference type="InterPro" id="IPR050640">
    <property type="entry name" value="Bact_2-comp_sensor_kinase"/>
</dbReference>
<dbReference type="Gene3D" id="1.10.287.130">
    <property type="match status" value="1"/>
</dbReference>
<dbReference type="PANTHER" id="PTHR34220">
    <property type="entry name" value="SENSOR HISTIDINE KINASE YPDA"/>
    <property type="match status" value="1"/>
</dbReference>
<keyword evidence="7" id="KW-0812">Transmembrane</keyword>
<dbReference type="PANTHER" id="PTHR34220:SF7">
    <property type="entry name" value="SENSOR HISTIDINE KINASE YPDA"/>
    <property type="match status" value="1"/>
</dbReference>
<dbReference type="InterPro" id="IPR003660">
    <property type="entry name" value="HAMP_dom"/>
</dbReference>
<accession>A0ABV1L281</accession>
<comment type="caution">
    <text evidence="9">The sequence shown here is derived from an EMBL/GenBank/DDBJ whole genome shotgun (WGS) entry which is preliminary data.</text>
</comment>
<name>A0ABV1L281_9BACL</name>
<dbReference type="EMBL" id="JASKHM010000021">
    <property type="protein sequence ID" value="MEQ4486455.1"/>
    <property type="molecule type" value="Genomic_DNA"/>
</dbReference>
<evidence type="ECO:0000256" key="7">
    <source>
        <dbReference type="SAM" id="Phobius"/>
    </source>
</evidence>
<keyword evidence="10" id="KW-1185">Reference proteome</keyword>
<keyword evidence="2" id="KW-1003">Cell membrane</keyword>
<keyword evidence="7" id="KW-1133">Transmembrane helix</keyword>
<feature type="transmembrane region" description="Helical" evidence="7">
    <location>
        <begin position="277"/>
        <end position="298"/>
    </location>
</feature>
<evidence type="ECO:0000256" key="2">
    <source>
        <dbReference type="ARBA" id="ARBA00022475"/>
    </source>
</evidence>
<dbReference type="Proteomes" id="UP001493487">
    <property type="component" value="Unassembled WGS sequence"/>
</dbReference>
<organism evidence="9 10">
    <name type="scientific">Cohnella silvisoli</name>
    <dbReference type="NCBI Taxonomy" id="2873699"/>
    <lineage>
        <taxon>Bacteria</taxon>
        <taxon>Bacillati</taxon>
        <taxon>Bacillota</taxon>
        <taxon>Bacilli</taxon>
        <taxon>Bacillales</taxon>
        <taxon>Paenibacillaceae</taxon>
        <taxon>Cohnella</taxon>
    </lineage>
</organism>
<dbReference type="InterPro" id="IPR003594">
    <property type="entry name" value="HATPase_dom"/>
</dbReference>
<dbReference type="Gene3D" id="3.30.565.10">
    <property type="entry name" value="Histidine kinase-like ATPase, C-terminal domain"/>
    <property type="match status" value="1"/>
</dbReference>
<dbReference type="SUPFAM" id="SSF158472">
    <property type="entry name" value="HAMP domain-like"/>
    <property type="match status" value="1"/>
</dbReference>